<dbReference type="EMBL" id="KB726182">
    <property type="protein sequence ID" value="EMT74617.1"/>
    <property type="molecule type" value="Genomic_DNA"/>
</dbReference>
<reference evidence="2" key="1">
    <citation type="submission" date="2012-09" db="EMBL/GenBank/DDBJ databases">
        <title>Genome sequencing and comparative transcriptomics of race 1 and race 4 of banana pathogen: Fusarium oxysporum f. sp. cubense.</title>
        <authorList>
            <person name="Fang X."/>
            <person name="Huang J."/>
        </authorList>
    </citation>
    <scope>NUCLEOTIDE SEQUENCE [LARGE SCALE GENOMIC DNA]</scope>
    <source>
        <strain evidence="2">race 4</strain>
    </source>
</reference>
<evidence type="ECO:0008006" key="3">
    <source>
        <dbReference type="Google" id="ProtNLM"/>
    </source>
</evidence>
<evidence type="ECO:0000313" key="2">
    <source>
        <dbReference type="Proteomes" id="UP000016929"/>
    </source>
</evidence>
<dbReference type="HOGENOM" id="CLU_013929_19_0_1"/>
<dbReference type="Proteomes" id="UP000016929">
    <property type="component" value="Unassembled WGS sequence"/>
</dbReference>
<sequence length="54" mass="6628">LKHFNWCITKGLKNYYYLLILNSSKSPYLVNFKRYYKANKIILLYMPPYLSYLL</sequence>
<proteinExistence type="predicted"/>
<protein>
    <recommendedName>
        <fullName evidence="3">DDE-1 domain-containing protein</fullName>
    </recommendedName>
</protein>
<organism evidence="1 2">
    <name type="scientific">Fusarium oxysporum f. sp. cubense (strain race 4)</name>
    <name type="common">Panama disease fungus</name>
    <dbReference type="NCBI Taxonomy" id="2502994"/>
    <lineage>
        <taxon>Eukaryota</taxon>
        <taxon>Fungi</taxon>
        <taxon>Dikarya</taxon>
        <taxon>Ascomycota</taxon>
        <taxon>Pezizomycotina</taxon>
        <taxon>Sordariomycetes</taxon>
        <taxon>Hypocreomycetidae</taxon>
        <taxon>Hypocreales</taxon>
        <taxon>Nectriaceae</taxon>
        <taxon>Fusarium</taxon>
        <taxon>Fusarium oxysporum species complex</taxon>
    </lineage>
</organism>
<keyword evidence="2" id="KW-1185">Reference proteome</keyword>
<name>N1SAY9_FUSC4</name>
<gene>
    <name evidence="1" type="ORF">FOC4_g10000743</name>
</gene>
<accession>N1SAY9</accession>
<dbReference type="AlphaFoldDB" id="N1SAY9"/>
<feature type="non-terminal residue" evidence="1">
    <location>
        <position position="1"/>
    </location>
</feature>
<evidence type="ECO:0000313" key="1">
    <source>
        <dbReference type="EMBL" id="EMT74617.1"/>
    </source>
</evidence>
<reference evidence="2" key="2">
    <citation type="journal article" date="2014" name="PLoS ONE">
        <title>Genome and Transcriptome Analysis of the Fungal Pathogen Fusarium oxysporum f. sp. cubense Causing Banana Vascular Wilt Disease.</title>
        <authorList>
            <person name="Guo L."/>
            <person name="Han L."/>
            <person name="Yang L."/>
            <person name="Zeng H."/>
            <person name="Fan D."/>
            <person name="Zhu Y."/>
            <person name="Feng Y."/>
            <person name="Wang G."/>
            <person name="Peng C."/>
            <person name="Jiang X."/>
            <person name="Zhou D."/>
            <person name="Ni P."/>
            <person name="Liang C."/>
            <person name="Liu L."/>
            <person name="Wang J."/>
            <person name="Mao C."/>
            <person name="Fang X."/>
            <person name="Peng M."/>
            <person name="Huang J."/>
        </authorList>
    </citation>
    <scope>NUCLEOTIDE SEQUENCE [LARGE SCALE GENOMIC DNA]</scope>
    <source>
        <strain evidence="2">race 4</strain>
    </source>
</reference>